<reference evidence="4" key="1">
    <citation type="submission" date="2016-10" db="EMBL/GenBank/DDBJ databases">
        <authorList>
            <person name="Varghese N."/>
            <person name="Submissions S."/>
        </authorList>
    </citation>
    <scope>NUCLEOTIDE SEQUENCE [LARGE SCALE GENOMIC DNA]</scope>
    <source>
        <strain evidence="4">DSM 17044</strain>
    </source>
</reference>
<dbReference type="AlphaFoldDB" id="A0A1H7SYR9"/>
<dbReference type="OrthoDB" id="1178263at2"/>
<keyword evidence="4" id="KW-1185">Reference proteome</keyword>
<dbReference type="EMBL" id="FOAP01000008">
    <property type="protein sequence ID" value="SEL77733.1"/>
    <property type="molecule type" value="Genomic_DNA"/>
</dbReference>
<organism evidence="3 4">
    <name type="scientific">Stigmatella aurantiaca</name>
    <dbReference type="NCBI Taxonomy" id="41"/>
    <lineage>
        <taxon>Bacteria</taxon>
        <taxon>Pseudomonadati</taxon>
        <taxon>Myxococcota</taxon>
        <taxon>Myxococcia</taxon>
        <taxon>Myxococcales</taxon>
        <taxon>Cystobacterineae</taxon>
        <taxon>Archangiaceae</taxon>
        <taxon>Stigmatella</taxon>
    </lineage>
</organism>
<keyword evidence="2" id="KW-0812">Transmembrane</keyword>
<proteinExistence type="predicted"/>
<accession>A0A1H7SYR9</accession>
<evidence type="ECO:0000313" key="3">
    <source>
        <dbReference type="EMBL" id="SEL77733.1"/>
    </source>
</evidence>
<feature type="region of interest" description="Disordered" evidence="1">
    <location>
        <begin position="134"/>
        <end position="193"/>
    </location>
</feature>
<evidence type="ECO:0000256" key="2">
    <source>
        <dbReference type="SAM" id="Phobius"/>
    </source>
</evidence>
<evidence type="ECO:0000256" key="1">
    <source>
        <dbReference type="SAM" id="MobiDB-lite"/>
    </source>
</evidence>
<evidence type="ECO:0000313" key="4">
    <source>
        <dbReference type="Proteomes" id="UP000182719"/>
    </source>
</evidence>
<gene>
    <name evidence="3" type="ORF">SAMN05444354_108203</name>
</gene>
<sequence length="193" mass="20879">MNTMPEGNMAPRQGWWGRNWKWVVPVGCLTPVLMCGCFGALGLYFISSAIKSSDAYQQAVALVSENPEVQEVLGTPIEFGFPRGSVNTDSGEGRASLNIPVEGPKASGTLRVEALSVGGTWTFERLEVEVPGREPIPLMEPPMDDELPPGLEALPDEEAPPMDLGEEPLPPEEERLPPPDEETPGKRGSEIDL</sequence>
<feature type="compositionally biased region" description="Acidic residues" evidence="1">
    <location>
        <begin position="154"/>
        <end position="171"/>
    </location>
</feature>
<dbReference type="RefSeq" id="WP_075007698.1">
    <property type="nucleotide sequence ID" value="NZ_FOAP01000008.1"/>
</dbReference>
<feature type="compositionally biased region" description="Basic and acidic residues" evidence="1">
    <location>
        <begin position="172"/>
        <end position="193"/>
    </location>
</feature>
<keyword evidence="2" id="KW-1133">Transmembrane helix</keyword>
<name>A0A1H7SYR9_STIAU</name>
<protein>
    <submittedName>
        <fullName evidence="3">Cytochrome oxidase complex assembly protein 1</fullName>
    </submittedName>
</protein>
<dbReference type="Pfam" id="PF08695">
    <property type="entry name" value="Coa1"/>
    <property type="match status" value="1"/>
</dbReference>
<feature type="transmembrane region" description="Helical" evidence="2">
    <location>
        <begin position="20"/>
        <end position="46"/>
    </location>
</feature>
<dbReference type="Proteomes" id="UP000182719">
    <property type="component" value="Unassembled WGS sequence"/>
</dbReference>
<keyword evidence="2" id="KW-0472">Membrane</keyword>
<dbReference type="InterPro" id="IPR014807">
    <property type="entry name" value="Coa1"/>
</dbReference>